<accession>A0AAD1SNH2</accession>
<dbReference type="AlphaFoldDB" id="A0AAD1SNH2"/>
<proteinExistence type="predicted"/>
<evidence type="ECO:0000313" key="1">
    <source>
        <dbReference type="EMBL" id="CAH2303064.1"/>
    </source>
</evidence>
<gene>
    <name evidence="1" type="ORF">PECUL_23A036687</name>
</gene>
<feature type="non-terminal residue" evidence="1">
    <location>
        <position position="1"/>
    </location>
</feature>
<reference evidence="1" key="1">
    <citation type="submission" date="2022-03" db="EMBL/GenBank/DDBJ databases">
        <authorList>
            <person name="Alioto T."/>
            <person name="Alioto T."/>
            <person name="Gomez Garrido J."/>
        </authorList>
    </citation>
    <scope>NUCLEOTIDE SEQUENCE</scope>
</reference>
<dbReference type="Proteomes" id="UP001295444">
    <property type="component" value="Chromosome 06"/>
</dbReference>
<evidence type="ECO:0000313" key="2">
    <source>
        <dbReference type="Proteomes" id="UP001295444"/>
    </source>
</evidence>
<keyword evidence="2" id="KW-1185">Reference proteome</keyword>
<name>A0AAD1SNH2_PELCU</name>
<dbReference type="EMBL" id="OW240917">
    <property type="protein sequence ID" value="CAH2303064.1"/>
    <property type="molecule type" value="Genomic_DNA"/>
</dbReference>
<sequence length="146" mass="16520">ALGLPKKSTYYKAAILESAIKLHAPKNTFQWVDMEHGMTRPNLITNLMWTLKPFRPRVTPLYPTLPNHSIDSANLGPMAKKFCTQAPLTALETISPWLSLKPRTSRGITRIKDFCSQSPMSLMLPVKTLESQRKLQCTEQGTKRKP</sequence>
<protein>
    <submittedName>
        <fullName evidence="1">Uncharacterized protein</fullName>
    </submittedName>
</protein>
<organism evidence="1 2">
    <name type="scientific">Pelobates cultripes</name>
    <name type="common">Western spadefoot toad</name>
    <dbReference type="NCBI Taxonomy" id="61616"/>
    <lineage>
        <taxon>Eukaryota</taxon>
        <taxon>Metazoa</taxon>
        <taxon>Chordata</taxon>
        <taxon>Craniata</taxon>
        <taxon>Vertebrata</taxon>
        <taxon>Euteleostomi</taxon>
        <taxon>Amphibia</taxon>
        <taxon>Batrachia</taxon>
        <taxon>Anura</taxon>
        <taxon>Pelobatoidea</taxon>
        <taxon>Pelobatidae</taxon>
        <taxon>Pelobates</taxon>
    </lineage>
</organism>